<evidence type="ECO:0000313" key="1">
    <source>
        <dbReference type="EMBL" id="OIP36619.1"/>
    </source>
</evidence>
<name>A0A1J5DMB2_9BACT</name>
<protein>
    <submittedName>
        <fullName evidence="1">Uncharacterized protein</fullName>
    </submittedName>
</protein>
<dbReference type="STRING" id="1817895.AUJ95_09285"/>
<accession>A0A1J5DMB2</accession>
<gene>
    <name evidence="1" type="ORF">AUJ95_09285</name>
</gene>
<comment type="caution">
    <text evidence="1">The sequence shown here is derived from an EMBL/GenBank/DDBJ whole genome shotgun (WGS) entry which is preliminary data.</text>
</comment>
<dbReference type="AlphaFoldDB" id="A0A1J5DMB2"/>
<proteinExistence type="predicted"/>
<dbReference type="Proteomes" id="UP000183085">
    <property type="component" value="Unassembled WGS sequence"/>
</dbReference>
<dbReference type="EMBL" id="MNYI01000236">
    <property type="protein sequence ID" value="OIP36619.1"/>
    <property type="molecule type" value="Genomic_DNA"/>
</dbReference>
<evidence type="ECO:0000313" key="2">
    <source>
        <dbReference type="Proteomes" id="UP000183085"/>
    </source>
</evidence>
<organism evidence="1 2">
    <name type="scientific">Candidatus Desantisbacteria bacterium CG2_30_40_21</name>
    <dbReference type="NCBI Taxonomy" id="1817895"/>
    <lineage>
        <taxon>Bacteria</taxon>
        <taxon>Candidatus Desantisiibacteriota</taxon>
    </lineage>
</organism>
<sequence length="213" mass="24756">MILYKPTDGDVQTTRIEYRPKTCFVMTKIGTPIPREVKKIREKLTEVLSKYEMKEIDAGSEITGRDFLLKIWQMIVAVPLGIAIIDDSMSSNTLCNVFYEVGLTHALGKETIVIKAENTKVPSDFVRTEYINFDNKFEENLKKYFRTYFELANHYETVAYQLERNPLLAIDYLRRAYLISGNKELQVKAKKLHREATLEDRAKNSVEQLLVDF</sequence>
<reference evidence="1 2" key="1">
    <citation type="journal article" date="2016" name="Environ. Microbiol.">
        <title>Genomic resolution of a cold subsurface aquifer community provides metabolic insights for novel microbes adapted to high CO concentrations.</title>
        <authorList>
            <person name="Probst A.J."/>
            <person name="Castelle C.J."/>
            <person name="Singh A."/>
            <person name="Brown C.T."/>
            <person name="Anantharaman K."/>
            <person name="Sharon I."/>
            <person name="Hug L.A."/>
            <person name="Burstein D."/>
            <person name="Emerson J.B."/>
            <person name="Thomas B.C."/>
            <person name="Banfield J.F."/>
        </authorList>
    </citation>
    <scope>NUCLEOTIDE SEQUENCE [LARGE SCALE GENOMIC DNA]</scope>
    <source>
        <strain evidence="1">CG2_30_40_21</strain>
    </source>
</reference>